<dbReference type="EMBL" id="JPMI01000173">
    <property type="protein sequence ID" value="KFA90869.1"/>
    <property type="molecule type" value="Genomic_DNA"/>
</dbReference>
<comment type="caution">
    <text evidence="1">The sequence shown here is derived from an EMBL/GenBank/DDBJ whole genome shotgun (WGS) entry which is preliminary data.</text>
</comment>
<dbReference type="RefSeq" id="WP_043400770.1">
    <property type="nucleotide sequence ID" value="NZ_JPMI01000173.1"/>
</dbReference>
<protein>
    <submittedName>
        <fullName evidence="1">Uncharacterized protein</fullName>
    </submittedName>
</protein>
<accession>A0A084SQY4</accession>
<reference evidence="1 2" key="1">
    <citation type="submission" date="2014-07" db="EMBL/GenBank/DDBJ databases">
        <title>Draft Genome Sequence of Gephyronic Acid Producer, Cystobacter violaceus Strain Cb vi76.</title>
        <authorList>
            <person name="Stevens D.C."/>
            <person name="Young J."/>
            <person name="Carmichael R."/>
            <person name="Tan J."/>
            <person name="Taylor R.E."/>
        </authorList>
    </citation>
    <scope>NUCLEOTIDE SEQUENCE [LARGE SCALE GENOMIC DNA]</scope>
    <source>
        <strain evidence="1 2">Cb vi76</strain>
    </source>
</reference>
<gene>
    <name evidence="1" type="ORF">Q664_25715</name>
</gene>
<sequence length="135" mass="15220">MLRLTKAQIDGMILYDESSFVAFVAKHIQEESPDLVLGLPFDSLRDMVVAGLKRARGHGLRTPENLTAFVSIMFEIAPNFDEHPAIAKVLRDSSIPIDERMDALFTKLPPSAWEQAERCYDPEAWYSETGDIHLS</sequence>
<evidence type="ECO:0000313" key="1">
    <source>
        <dbReference type="EMBL" id="KFA90869.1"/>
    </source>
</evidence>
<proteinExistence type="predicted"/>
<evidence type="ECO:0000313" key="2">
    <source>
        <dbReference type="Proteomes" id="UP000028547"/>
    </source>
</evidence>
<dbReference type="AlphaFoldDB" id="A0A084SQY4"/>
<organism evidence="1 2">
    <name type="scientific">Archangium violaceum Cb vi76</name>
    <dbReference type="NCBI Taxonomy" id="1406225"/>
    <lineage>
        <taxon>Bacteria</taxon>
        <taxon>Pseudomonadati</taxon>
        <taxon>Myxococcota</taxon>
        <taxon>Myxococcia</taxon>
        <taxon>Myxococcales</taxon>
        <taxon>Cystobacterineae</taxon>
        <taxon>Archangiaceae</taxon>
        <taxon>Archangium</taxon>
    </lineage>
</organism>
<name>A0A084SQY4_9BACT</name>
<dbReference type="Proteomes" id="UP000028547">
    <property type="component" value="Unassembled WGS sequence"/>
</dbReference>